<dbReference type="PANTHER" id="PTHR20898:SF1">
    <property type="entry name" value="MD-2-RELATED LIPID-RECOGNITION DOMAIN-CONTAINING PROTEIN"/>
    <property type="match status" value="1"/>
</dbReference>
<organism evidence="1 2">
    <name type="scientific">Anopheles minimus</name>
    <dbReference type="NCBI Taxonomy" id="112268"/>
    <lineage>
        <taxon>Eukaryota</taxon>
        <taxon>Metazoa</taxon>
        <taxon>Ecdysozoa</taxon>
        <taxon>Arthropoda</taxon>
        <taxon>Hexapoda</taxon>
        <taxon>Insecta</taxon>
        <taxon>Pterygota</taxon>
        <taxon>Neoptera</taxon>
        <taxon>Endopterygota</taxon>
        <taxon>Diptera</taxon>
        <taxon>Nematocera</taxon>
        <taxon>Culicoidea</taxon>
        <taxon>Culicidae</taxon>
        <taxon>Anophelinae</taxon>
        <taxon>Anopheles</taxon>
    </lineage>
</organism>
<proteinExistence type="predicted"/>
<reference evidence="1" key="2">
    <citation type="submission" date="2020-05" db="UniProtKB">
        <authorList>
            <consortium name="EnsemblMetazoa"/>
        </authorList>
    </citation>
    <scope>IDENTIFICATION</scope>
    <source>
        <strain evidence="1">MINIMUS1</strain>
    </source>
</reference>
<dbReference type="VEuPathDB" id="VectorBase:AMIN004364"/>
<dbReference type="InterPro" id="IPR010512">
    <property type="entry name" value="DUF1091"/>
</dbReference>
<dbReference type="AlphaFoldDB" id="A0A182W204"/>
<keyword evidence="2" id="KW-1185">Reference proteome</keyword>
<evidence type="ECO:0000313" key="1">
    <source>
        <dbReference type="EnsemblMetazoa" id="AMIN004364-PA"/>
    </source>
</evidence>
<name>A0A182W204_9DIPT</name>
<reference evidence="2" key="1">
    <citation type="submission" date="2013-03" db="EMBL/GenBank/DDBJ databases">
        <title>The Genome Sequence of Anopheles minimus MINIMUS1.</title>
        <authorList>
            <consortium name="The Broad Institute Genomics Platform"/>
            <person name="Neafsey D.E."/>
            <person name="Walton C."/>
            <person name="Walker B."/>
            <person name="Young S.K."/>
            <person name="Zeng Q."/>
            <person name="Gargeya S."/>
            <person name="Fitzgerald M."/>
            <person name="Haas B."/>
            <person name="Abouelleil A."/>
            <person name="Allen A.W."/>
            <person name="Alvarado L."/>
            <person name="Arachchi H.M."/>
            <person name="Berlin A.M."/>
            <person name="Chapman S.B."/>
            <person name="Gainer-Dewar J."/>
            <person name="Goldberg J."/>
            <person name="Griggs A."/>
            <person name="Gujja S."/>
            <person name="Hansen M."/>
            <person name="Howarth C."/>
            <person name="Imamovic A."/>
            <person name="Ireland A."/>
            <person name="Larimer J."/>
            <person name="McCowan C."/>
            <person name="Murphy C."/>
            <person name="Pearson M."/>
            <person name="Poon T.W."/>
            <person name="Priest M."/>
            <person name="Roberts A."/>
            <person name="Saif S."/>
            <person name="Shea T."/>
            <person name="Sisk P."/>
            <person name="Sykes S."/>
            <person name="Wortman J."/>
            <person name="Nusbaum C."/>
            <person name="Birren B."/>
        </authorList>
    </citation>
    <scope>NUCLEOTIDE SEQUENCE [LARGE SCALE GENOMIC DNA]</scope>
    <source>
        <strain evidence="2">MINIMUS1</strain>
    </source>
</reference>
<dbReference type="Proteomes" id="UP000075920">
    <property type="component" value="Unassembled WGS sequence"/>
</dbReference>
<evidence type="ECO:0000313" key="2">
    <source>
        <dbReference type="Proteomes" id="UP000075920"/>
    </source>
</evidence>
<dbReference type="EnsemblMetazoa" id="AMIN004364-RA">
    <property type="protein sequence ID" value="AMIN004364-PA"/>
    <property type="gene ID" value="AMIN004364"/>
</dbReference>
<accession>A0A182W204</accession>
<sequence length="295" mass="33859">MTPELCLVEAHFVQLYEPIRSYTEPDPHNRSVVVAMSIGAFGNVEHGLLAGKLRNVVLLGLISKLTIRFADHRKLARDRLRVPSHVLRTTSTRDNGTSRETIDEPQLDLTKHLYDRFDQLVAFGNRLIPVGSKIALKYNERLFNISYNFLRPNSVGNQSLGFNIEIKQKLKDVKFLLLFHGLTRNGSVSSVLLKRQVDMCSFLRNRNSDRLLKSIYDYLTVRSHMPEQCPCSPGHYYMCNLKLDDAPVPAFLPETDFILEFIYFSGARTQQLVEFRLYGKLVRVIQNILFQGITI</sequence>
<dbReference type="PANTHER" id="PTHR20898">
    <property type="entry name" value="DAEDALUS ON 3-RELATED-RELATED"/>
    <property type="match status" value="1"/>
</dbReference>
<protein>
    <submittedName>
        <fullName evidence="1">Uncharacterized protein</fullName>
    </submittedName>
</protein>
<dbReference type="SMART" id="SM00697">
    <property type="entry name" value="DM8"/>
    <property type="match status" value="1"/>
</dbReference>
<dbReference type="Pfam" id="PF06477">
    <property type="entry name" value="DUF1091"/>
    <property type="match status" value="1"/>
</dbReference>